<dbReference type="CDD" id="cd14752">
    <property type="entry name" value="GH31_N"/>
    <property type="match status" value="1"/>
</dbReference>
<dbReference type="WBParaSite" id="TCNE_0001156001-mRNA-1">
    <property type="protein sequence ID" value="TCNE_0001156001-mRNA-1"/>
    <property type="gene ID" value="TCNE_0001156001"/>
</dbReference>
<sequence>MLSAFCIFSAKCALRLFGEDGAEDSGEVVRLGSRARALCPLGGPQRHRQQQNKAEYSVVADSVKSNGTAVMATLESTINKLKLTIVSLDDSTLRFSSSQIESKWAIFITKCGSKLLLNYKPFRIDVLVKDEIVVSINSANKLMYEHFRKKDEGTEKEAGEGFWDETFKTFHDSKPYGSSSVGMDISFIGYKYTYGLPEHGSSFALRTTTLPGMDPYRLYNMDVFEYELNTEMGLYGSVPYVAAVNKNRAIGMLWLNAAETWVDVNSSTADKVNSQFR</sequence>
<dbReference type="Gene3D" id="2.60.40.1760">
    <property type="entry name" value="glycosyl hydrolase (family 31)"/>
    <property type="match status" value="1"/>
</dbReference>
<dbReference type="GO" id="GO:0090599">
    <property type="term" value="F:alpha-glucosidase activity"/>
    <property type="evidence" value="ECO:0007669"/>
    <property type="project" value="TreeGrafter"/>
</dbReference>
<reference evidence="4" key="1">
    <citation type="submission" date="2016-06" db="UniProtKB">
        <authorList>
            <consortium name="WormBaseParasite"/>
        </authorList>
    </citation>
    <scope>IDENTIFICATION</scope>
</reference>
<dbReference type="Pfam" id="PF13802">
    <property type="entry name" value="Gal_mutarotas_2"/>
    <property type="match status" value="1"/>
</dbReference>
<dbReference type="Proteomes" id="UP000050794">
    <property type="component" value="Unassembled WGS sequence"/>
</dbReference>
<dbReference type="EMBL" id="UYWY01020904">
    <property type="protein sequence ID" value="VDM42881.1"/>
    <property type="molecule type" value="Genomic_DNA"/>
</dbReference>
<dbReference type="AlphaFoldDB" id="A0A183USU0"/>
<dbReference type="GO" id="GO:0030246">
    <property type="term" value="F:carbohydrate binding"/>
    <property type="evidence" value="ECO:0007669"/>
    <property type="project" value="InterPro"/>
</dbReference>
<name>A0A183USU0_TOXCA</name>
<dbReference type="InterPro" id="IPR011013">
    <property type="entry name" value="Gal_mutarotase_sf_dom"/>
</dbReference>
<accession>A0A183USU0</accession>
<keyword evidence="3" id="KW-1185">Reference proteome</keyword>
<feature type="domain" description="Glycoside hydrolase family 31 N-terminal" evidence="1">
    <location>
        <begin position="105"/>
        <end position="263"/>
    </location>
</feature>
<dbReference type="SUPFAM" id="SSF74650">
    <property type="entry name" value="Galactose mutarotase-like"/>
    <property type="match status" value="1"/>
</dbReference>
<dbReference type="GO" id="GO:0006491">
    <property type="term" value="P:N-glycan processing"/>
    <property type="evidence" value="ECO:0007669"/>
    <property type="project" value="TreeGrafter"/>
</dbReference>
<protein>
    <submittedName>
        <fullName evidence="4">Gal_mutarotas_2 domain-containing protein</fullName>
    </submittedName>
</protein>
<proteinExistence type="predicted"/>
<dbReference type="PANTHER" id="PTHR22762">
    <property type="entry name" value="ALPHA-GLUCOSIDASE"/>
    <property type="match status" value="1"/>
</dbReference>
<evidence type="ECO:0000313" key="4">
    <source>
        <dbReference type="WBParaSite" id="TCNE_0001156001-mRNA-1"/>
    </source>
</evidence>
<evidence type="ECO:0000313" key="3">
    <source>
        <dbReference type="Proteomes" id="UP000050794"/>
    </source>
</evidence>
<dbReference type="InterPro" id="IPR025887">
    <property type="entry name" value="Glyco_hydro_31_N_dom"/>
</dbReference>
<organism evidence="3 4">
    <name type="scientific">Toxocara canis</name>
    <name type="common">Canine roundworm</name>
    <dbReference type="NCBI Taxonomy" id="6265"/>
    <lineage>
        <taxon>Eukaryota</taxon>
        <taxon>Metazoa</taxon>
        <taxon>Ecdysozoa</taxon>
        <taxon>Nematoda</taxon>
        <taxon>Chromadorea</taxon>
        <taxon>Rhabditida</taxon>
        <taxon>Spirurina</taxon>
        <taxon>Ascaridomorpha</taxon>
        <taxon>Ascaridoidea</taxon>
        <taxon>Toxocaridae</taxon>
        <taxon>Toxocara</taxon>
    </lineage>
</organism>
<gene>
    <name evidence="2" type="ORF">TCNE_LOCUS11560</name>
</gene>
<reference evidence="2 3" key="2">
    <citation type="submission" date="2018-11" db="EMBL/GenBank/DDBJ databases">
        <authorList>
            <consortium name="Pathogen Informatics"/>
        </authorList>
    </citation>
    <scope>NUCLEOTIDE SEQUENCE [LARGE SCALE GENOMIC DNA]</scope>
</reference>
<dbReference type="GO" id="GO:0005975">
    <property type="term" value="P:carbohydrate metabolic process"/>
    <property type="evidence" value="ECO:0007669"/>
    <property type="project" value="InterPro"/>
</dbReference>
<dbReference type="PANTHER" id="PTHR22762:SF145">
    <property type="entry name" value="GLYCOSIDE HYDROLASE FAMILY 31 N-TERMINAL DOMAIN-CONTAINING PROTEIN"/>
    <property type="match status" value="1"/>
</dbReference>
<evidence type="ECO:0000313" key="2">
    <source>
        <dbReference type="EMBL" id="VDM42881.1"/>
    </source>
</evidence>
<evidence type="ECO:0000259" key="1">
    <source>
        <dbReference type="Pfam" id="PF13802"/>
    </source>
</evidence>